<keyword evidence="2" id="KW-0732">Signal</keyword>
<comment type="caution">
    <text evidence="3">The sequence shown here is derived from an EMBL/GenBank/DDBJ whole genome shotgun (WGS) entry which is preliminary data.</text>
</comment>
<feature type="region of interest" description="Disordered" evidence="1">
    <location>
        <begin position="169"/>
        <end position="201"/>
    </location>
</feature>
<evidence type="ECO:0008006" key="5">
    <source>
        <dbReference type="Google" id="ProtNLM"/>
    </source>
</evidence>
<dbReference type="EMBL" id="JBEYXV010000018">
    <property type="protein sequence ID" value="MEU6825042.1"/>
    <property type="molecule type" value="Genomic_DNA"/>
</dbReference>
<name>A0ABV3BVJ6_9ACTN</name>
<sequence length="201" mass="21430">MSGRRTRSLPLLTAACGAALLLVTSCGTDGGTPTARAGEAKPAAAGGNGGRFEVKCYGAFTFTEGTAPPDLANATSCPERPTSRPTPTVTMTPRFERSRGWGGPTCTPRDSRGVTRHGSLVKCFPDGDEREWVWPPGPTEDEPCADEGEWVIRTPLHSMVCRDGVWVRKPLRNPEPEPEPSDTSKLQLHPPAGRHMGVPGS</sequence>
<accession>A0ABV3BVJ6</accession>
<evidence type="ECO:0000256" key="1">
    <source>
        <dbReference type="SAM" id="MobiDB-lite"/>
    </source>
</evidence>
<dbReference type="PROSITE" id="PS51257">
    <property type="entry name" value="PROKAR_LIPOPROTEIN"/>
    <property type="match status" value="1"/>
</dbReference>
<protein>
    <recommendedName>
        <fullName evidence="5">Lipoprotein</fullName>
    </recommendedName>
</protein>
<gene>
    <name evidence="3" type="ORF">ABZ921_30835</name>
</gene>
<feature type="signal peptide" evidence="2">
    <location>
        <begin position="1"/>
        <end position="30"/>
    </location>
</feature>
<reference evidence="3 4" key="1">
    <citation type="submission" date="2024-06" db="EMBL/GenBank/DDBJ databases">
        <title>The Natural Products Discovery Center: Release of the First 8490 Sequenced Strains for Exploring Actinobacteria Biosynthetic Diversity.</title>
        <authorList>
            <person name="Kalkreuter E."/>
            <person name="Kautsar S.A."/>
            <person name="Yang D."/>
            <person name="Bader C.D."/>
            <person name="Teijaro C.N."/>
            <person name="Fluegel L."/>
            <person name="Davis C.M."/>
            <person name="Simpson J.R."/>
            <person name="Lauterbach L."/>
            <person name="Steele A.D."/>
            <person name="Gui C."/>
            <person name="Meng S."/>
            <person name="Li G."/>
            <person name="Viehrig K."/>
            <person name="Ye F."/>
            <person name="Su P."/>
            <person name="Kiefer A.F."/>
            <person name="Nichols A."/>
            <person name="Cepeda A.J."/>
            <person name="Yan W."/>
            <person name="Fan B."/>
            <person name="Jiang Y."/>
            <person name="Adhikari A."/>
            <person name="Zheng C.-J."/>
            <person name="Schuster L."/>
            <person name="Cowan T.M."/>
            <person name="Smanski M.J."/>
            <person name="Chevrette M.G."/>
            <person name="De Carvalho L.P.S."/>
            <person name="Shen B."/>
        </authorList>
    </citation>
    <scope>NUCLEOTIDE SEQUENCE [LARGE SCALE GENOMIC DNA]</scope>
    <source>
        <strain evidence="3 4">NPDC046838</strain>
    </source>
</reference>
<proteinExistence type="predicted"/>
<evidence type="ECO:0000313" key="4">
    <source>
        <dbReference type="Proteomes" id="UP001551176"/>
    </source>
</evidence>
<keyword evidence="4" id="KW-1185">Reference proteome</keyword>
<dbReference type="Proteomes" id="UP001551176">
    <property type="component" value="Unassembled WGS sequence"/>
</dbReference>
<organism evidence="3 4">
    <name type="scientific">Streptomyces atriruber</name>
    <dbReference type="NCBI Taxonomy" id="545121"/>
    <lineage>
        <taxon>Bacteria</taxon>
        <taxon>Bacillati</taxon>
        <taxon>Actinomycetota</taxon>
        <taxon>Actinomycetes</taxon>
        <taxon>Kitasatosporales</taxon>
        <taxon>Streptomycetaceae</taxon>
        <taxon>Streptomyces</taxon>
    </lineage>
</organism>
<evidence type="ECO:0000256" key="2">
    <source>
        <dbReference type="SAM" id="SignalP"/>
    </source>
</evidence>
<feature type="region of interest" description="Disordered" evidence="1">
    <location>
        <begin position="70"/>
        <end position="112"/>
    </location>
</feature>
<evidence type="ECO:0000313" key="3">
    <source>
        <dbReference type="EMBL" id="MEU6825042.1"/>
    </source>
</evidence>
<feature type="chain" id="PRO_5046200219" description="Lipoprotein" evidence="2">
    <location>
        <begin position="31"/>
        <end position="201"/>
    </location>
</feature>
<dbReference type="RefSeq" id="WP_359355009.1">
    <property type="nucleotide sequence ID" value="NZ_JBEYXV010000018.1"/>
</dbReference>